<feature type="transmembrane region" description="Helical" evidence="6">
    <location>
        <begin position="21"/>
        <end position="45"/>
    </location>
</feature>
<feature type="transmembrane region" description="Helical" evidence="6">
    <location>
        <begin position="65"/>
        <end position="83"/>
    </location>
</feature>
<keyword evidence="3 6" id="KW-0812">Transmembrane</keyword>
<dbReference type="EMBL" id="BAAAVV010000003">
    <property type="protein sequence ID" value="GAA3163786.1"/>
    <property type="molecule type" value="Genomic_DNA"/>
</dbReference>
<reference evidence="9" key="1">
    <citation type="journal article" date="2019" name="Int. J. Syst. Evol. Microbiol.">
        <title>The Global Catalogue of Microorganisms (GCM) 10K type strain sequencing project: providing services to taxonomists for standard genome sequencing and annotation.</title>
        <authorList>
            <consortium name="The Broad Institute Genomics Platform"/>
            <consortium name="The Broad Institute Genome Sequencing Center for Infectious Disease"/>
            <person name="Wu L."/>
            <person name="Ma J."/>
        </authorList>
    </citation>
    <scope>NUCLEOTIDE SEQUENCE [LARGE SCALE GENOMIC DNA]</scope>
    <source>
        <strain evidence="9">JCM 15614</strain>
    </source>
</reference>
<evidence type="ECO:0000256" key="4">
    <source>
        <dbReference type="ARBA" id="ARBA00022989"/>
    </source>
</evidence>
<proteinExistence type="predicted"/>
<dbReference type="SUPFAM" id="SSF103473">
    <property type="entry name" value="MFS general substrate transporter"/>
    <property type="match status" value="1"/>
</dbReference>
<comment type="subcellular location">
    <subcellularLocation>
        <location evidence="1">Cell inner membrane</location>
        <topology evidence="1">Multi-pass membrane protein</topology>
    </subcellularLocation>
</comment>
<keyword evidence="4 6" id="KW-1133">Transmembrane helix</keyword>
<gene>
    <name evidence="8" type="ORF">GCM10010531_14830</name>
</gene>
<evidence type="ECO:0000256" key="6">
    <source>
        <dbReference type="SAM" id="Phobius"/>
    </source>
</evidence>
<keyword evidence="2" id="KW-0813">Transport</keyword>
<evidence type="ECO:0000256" key="3">
    <source>
        <dbReference type="ARBA" id="ARBA00022692"/>
    </source>
</evidence>
<evidence type="ECO:0000259" key="7">
    <source>
        <dbReference type="PROSITE" id="PS50850"/>
    </source>
</evidence>
<feature type="transmembrane region" description="Helical" evidence="6">
    <location>
        <begin position="154"/>
        <end position="178"/>
    </location>
</feature>
<feature type="transmembrane region" description="Helical" evidence="6">
    <location>
        <begin position="555"/>
        <end position="574"/>
    </location>
</feature>
<feature type="transmembrane region" description="Helical" evidence="6">
    <location>
        <begin position="492"/>
        <end position="513"/>
    </location>
</feature>
<evidence type="ECO:0000256" key="1">
    <source>
        <dbReference type="ARBA" id="ARBA00004429"/>
    </source>
</evidence>
<feature type="transmembrane region" description="Helical" evidence="6">
    <location>
        <begin position="124"/>
        <end position="142"/>
    </location>
</feature>
<feature type="transmembrane region" description="Helical" evidence="6">
    <location>
        <begin position="249"/>
        <end position="273"/>
    </location>
</feature>
<feature type="transmembrane region" description="Helical" evidence="6">
    <location>
        <begin position="395"/>
        <end position="419"/>
    </location>
</feature>
<sequence>MSRSARRPPADAGVEPGDRALPGLAAVVVATLAVLVTAADTYVVVLALPDILTGVGVSLDELQRATPIIGGFLLGYTATLPLLGRLADLRGRTPVLIGCLLLFAFGSLLTATAVTLGPAVAGRGLQGIGAGGLVPATLALVADRWPPERRALPLGVVGAVQEAGAVLGPLAGAAVLAFADWRAIFWLNLLLGLGLAAGVWVSARGRRPDPLGLGLALLAVVAFGLQLAAPAALAEDVTLGLLYVPLLDAVAATTPLLVVTVLAGAGLVARSLAVPTGAVLPLRGVRRLVSEVDVLGSALVVLALGSLVWAFAAADPASQIVAYGPVLLPLALAAAVAFVWHERRTPDPVLPLRVLRPSGAWGAMLVNLLVGVALVAALVNIPLFARNTTTPGDQFGAALVLLRLLVAVPVGAVAGGWLCRTVAPRLVASGGMALACAAFVAMTRWDERSLDGGWSVVVLLLAGLGFGLAIAPVNAVLLAVTGSDVHGTVSALAVVARTVGMLTGLSLLTAVALRRFNAEVDSLESPFELCPQAPGDCPAYDALVDAAILTQLHTVFAGAAIAAGMAALAALLLLREVRTARPARPA</sequence>
<accession>A0ABP6P0Y4</accession>
<feature type="transmembrane region" description="Helical" evidence="6">
    <location>
        <begin position="95"/>
        <end position="118"/>
    </location>
</feature>
<keyword evidence="9" id="KW-1185">Reference proteome</keyword>
<dbReference type="RefSeq" id="WP_344688108.1">
    <property type="nucleotide sequence ID" value="NZ_BAAAVV010000003.1"/>
</dbReference>
<protein>
    <recommendedName>
        <fullName evidence="7">Major facilitator superfamily (MFS) profile domain-containing protein</fullName>
    </recommendedName>
</protein>
<name>A0ABP6P0Y4_9ACTN</name>
<feature type="transmembrane region" description="Helical" evidence="6">
    <location>
        <begin position="361"/>
        <end position="383"/>
    </location>
</feature>
<feature type="transmembrane region" description="Helical" evidence="6">
    <location>
        <begin position="210"/>
        <end position="229"/>
    </location>
</feature>
<dbReference type="PANTHER" id="PTHR23501:SF191">
    <property type="entry name" value="VACUOLAR BASIC AMINO ACID TRANSPORTER 4"/>
    <property type="match status" value="1"/>
</dbReference>
<dbReference type="Proteomes" id="UP001499924">
    <property type="component" value="Unassembled WGS sequence"/>
</dbReference>
<dbReference type="Gene3D" id="1.20.1720.10">
    <property type="entry name" value="Multidrug resistance protein D"/>
    <property type="match status" value="1"/>
</dbReference>
<comment type="caution">
    <text evidence="8">The sequence shown here is derived from an EMBL/GenBank/DDBJ whole genome shotgun (WGS) entry which is preliminary data.</text>
</comment>
<dbReference type="PROSITE" id="PS50850">
    <property type="entry name" value="MFS"/>
    <property type="match status" value="1"/>
</dbReference>
<evidence type="ECO:0000256" key="2">
    <source>
        <dbReference type="ARBA" id="ARBA00022448"/>
    </source>
</evidence>
<dbReference type="Pfam" id="PF07690">
    <property type="entry name" value="MFS_1"/>
    <property type="match status" value="1"/>
</dbReference>
<keyword evidence="5 6" id="KW-0472">Membrane</keyword>
<dbReference type="InterPro" id="IPR036259">
    <property type="entry name" value="MFS_trans_sf"/>
</dbReference>
<feature type="transmembrane region" description="Helical" evidence="6">
    <location>
        <begin position="184"/>
        <end position="203"/>
    </location>
</feature>
<dbReference type="Gene3D" id="1.20.1250.20">
    <property type="entry name" value="MFS general substrate transporter like domains"/>
    <property type="match status" value="1"/>
</dbReference>
<dbReference type="InterPro" id="IPR020846">
    <property type="entry name" value="MFS_dom"/>
</dbReference>
<dbReference type="PANTHER" id="PTHR23501">
    <property type="entry name" value="MAJOR FACILITATOR SUPERFAMILY"/>
    <property type="match status" value="1"/>
</dbReference>
<feature type="domain" description="Major facilitator superfamily (MFS) profile" evidence="7">
    <location>
        <begin position="26"/>
        <end position="578"/>
    </location>
</feature>
<organism evidence="8 9">
    <name type="scientific">Blastococcus jejuensis</name>
    <dbReference type="NCBI Taxonomy" id="351224"/>
    <lineage>
        <taxon>Bacteria</taxon>
        <taxon>Bacillati</taxon>
        <taxon>Actinomycetota</taxon>
        <taxon>Actinomycetes</taxon>
        <taxon>Geodermatophilales</taxon>
        <taxon>Geodermatophilaceae</taxon>
        <taxon>Blastococcus</taxon>
    </lineage>
</organism>
<feature type="transmembrane region" description="Helical" evidence="6">
    <location>
        <begin position="320"/>
        <end position="340"/>
    </location>
</feature>
<evidence type="ECO:0000313" key="8">
    <source>
        <dbReference type="EMBL" id="GAA3163786.1"/>
    </source>
</evidence>
<evidence type="ECO:0000313" key="9">
    <source>
        <dbReference type="Proteomes" id="UP001499924"/>
    </source>
</evidence>
<dbReference type="InterPro" id="IPR011701">
    <property type="entry name" value="MFS"/>
</dbReference>
<evidence type="ECO:0000256" key="5">
    <source>
        <dbReference type="ARBA" id="ARBA00023136"/>
    </source>
</evidence>
<feature type="transmembrane region" description="Helical" evidence="6">
    <location>
        <begin position="457"/>
        <end position="480"/>
    </location>
</feature>
<feature type="transmembrane region" description="Helical" evidence="6">
    <location>
        <begin position="294"/>
        <end position="314"/>
    </location>
</feature>
<feature type="transmembrane region" description="Helical" evidence="6">
    <location>
        <begin position="426"/>
        <end position="445"/>
    </location>
</feature>